<dbReference type="Gene3D" id="1.10.580.10">
    <property type="entry name" value="Citrate Synthase, domain 1"/>
    <property type="match status" value="1"/>
</dbReference>
<dbReference type="RefSeq" id="WP_189459017.1">
    <property type="nucleotide sequence ID" value="NZ_BMYO01000002.1"/>
</dbReference>
<comment type="catalytic activity">
    <reaction evidence="5">
        <text>oxaloacetate + acetyl-CoA + H2O = citrate + CoA + H(+)</text>
        <dbReference type="Rhea" id="RHEA:16845"/>
        <dbReference type="ChEBI" id="CHEBI:15377"/>
        <dbReference type="ChEBI" id="CHEBI:15378"/>
        <dbReference type="ChEBI" id="CHEBI:16452"/>
        <dbReference type="ChEBI" id="CHEBI:16947"/>
        <dbReference type="ChEBI" id="CHEBI:57287"/>
        <dbReference type="ChEBI" id="CHEBI:57288"/>
        <dbReference type="EC" id="2.3.3.16"/>
    </reaction>
</comment>
<evidence type="ECO:0000256" key="6">
    <source>
        <dbReference type="PIRNR" id="PIRNR001369"/>
    </source>
</evidence>
<comment type="pathway">
    <text evidence="1">Carbohydrate metabolism; tricarboxylic acid cycle; isocitrate from oxaloacetate: step 1/2.</text>
</comment>
<dbReference type="Gene3D" id="1.10.230.10">
    <property type="entry name" value="Cytochrome P450-Terp, domain 2"/>
    <property type="match status" value="1"/>
</dbReference>
<proteinExistence type="inferred from homology"/>
<evidence type="ECO:0000256" key="7">
    <source>
        <dbReference type="RuleBase" id="RU003406"/>
    </source>
</evidence>
<evidence type="ECO:0000256" key="4">
    <source>
        <dbReference type="ARBA" id="ARBA00022679"/>
    </source>
</evidence>
<dbReference type="InterPro" id="IPR016142">
    <property type="entry name" value="Citrate_synth-like_lrg_a-sub"/>
</dbReference>
<dbReference type="PIRSF" id="PIRSF001369">
    <property type="entry name" value="Citrate_synth"/>
    <property type="match status" value="1"/>
</dbReference>
<evidence type="ECO:0000256" key="3">
    <source>
        <dbReference type="ARBA" id="ARBA00022532"/>
    </source>
</evidence>
<dbReference type="NCBIfam" id="TIGR01800">
    <property type="entry name" value="cit_synth_II"/>
    <property type="match status" value="1"/>
</dbReference>
<evidence type="ECO:0000256" key="5">
    <source>
        <dbReference type="ARBA" id="ARBA00049288"/>
    </source>
</evidence>
<dbReference type="InterPro" id="IPR036969">
    <property type="entry name" value="Citrate_synthase_sf"/>
</dbReference>
<keyword evidence="3" id="KW-0816">Tricarboxylic acid cycle</keyword>
<dbReference type="SUPFAM" id="SSF48256">
    <property type="entry name" value="Citrate synthase"/>
    <property type="match status" value="1"/>
</dbReference>
<dbReference type="InterPro" id="IPR016143">
    <property type="entry name" value="Citrate_synth-like_sm_a-sub"/>
</dbReference>
<dbReference type="PANTHER" id="PTHR11739">
    <property type="entry name" value="CITRATE SYNTHASE"/>
    <property type="match status" value="1"/>
</dbReference>
<dbReference type="Pfam" id="PF00285">
    <property type="entry name" value="Citrate_synt"/>
    <property type="match status" value="1"/>
</dbReference>
<dbReference type="InterPro" id="IPR024176">
    <property type="entry name" value="Citrate_synthase_bac-typ"/>
</dbReference>
<reference evidence="9" key="1">
    <citation type="journal article" date="2019" name="Int. J. Syst. Evol. Microbiol.">
        <title>The Global Catalogue of Microorganisms (GCM) 10K type strain sequencing project: providing services to taxonomists for standard genome sequencing and annotation.</title>
        <authorList>
            <consortium name="The Broad Institute Genomics Platform"/>
            <consortium name="The Broad Institute Genome Sequencing Center for Infectious Disease"/>
            <person name="Wu L."/>
            <person name="Ma J."/>
        </authorList>
    </citation>
    <scope>NUCLEOTIDE SEQUENCE [LARGE SCALE GENOMIC DNA]</scope>
    <source>
        <strain evidence="9">KCTC 23701</strain>
    </source>
</reference>
<keyword evidence="9" id="KW-1185">Reference proteome</keyword>
<gene>
    <name evidence="8" type="primary">prpC</name>
    <name evidence="8" type="ORF">GCM10007350_09570</name>
</gene>
<dbReference type="EMBL" id="BMYO01000002">
    <property type="protein sequence ID" value="GHD58943.1"/>
    <property type="molecule type" value="Genomic_DNA"/>
</dbReference>
<comment type="similarity">
    <text evidence="2 6 7">Belongs to the citrate synthase family.</text>
</comment>
<evidence type="ECO:0000313" key="8">
    <source>
        <dbReference type="EMBL" id="GHD58943.1"/>
    </source>
</evidence>
<dbReference type="PANTHER" id="PTHR11739:SF25">
    <property type="entry name" value="CITRATE SYNTHASE-RELATED PROTEIN DDB_G0287281"/>
    <property type="match status" value="1"/>
</dbReference>
<dbReference type="InterPro" id="IPR019810">
    <property type="entry name" value="Citrate_synthase_AS"/>
</dbReference>
<name>A0ABQ3GXV1_9NEIS</name>
<dbReference type="NCBIfam" id="NF009006">
    <property type="entry name" value="PRK12351.1"/>
    <property type="match status" value="1"/>
</dbReference>
<comment type="caution">
    <text evidence="8">The sequence shown here is derived from an EMBL/GenBank/DDBJ whole genome shotgun (WGS) entry which is preliminary data.</text>
</comment>
<sequence length="383" mass="41648">MEAPSSPPPKKSVSLSGIIAGETAICTVGRNGDNLHYRGYPILELAQGCAFEEVAYLLIHGRLPDEAALAQYRQQLGESRGLPREVITALEHIPAATHPMDALRSGVSALGCVLPEKDEHGTAGARDIADRLLSALPSLLLYWYHFSRHGRRIDTATNASSVAAHFLHLLRGQPALPEHIRALDQSLILYAEHEFNASTFANRVVASTGADLYSAVCAGIGALKGPKHGGANEVAMDIIARYDTADEAETDIVHRLNQHEVVIGFGHPVYTRADPRSPIIKSIAQRLCQSGGNPRLFDIAERIESVMQRDKALFPNLDWYAAPAYHMLGIPTELFTPLFVIARCAGWAAHAIEQRGSGKIIRPTAVYTGPDERRVPAIEERSA</sequence>
<dbReference type="InterPro" id="IPR011278">
    <property type="entry name" value="2-MeCitrate/Citrate_synth_II"/>
</dbReference>
<dbReference type="PROSITE" id="PS00480">
    <property type="entry name" value="CITRATE_SYNTHASE"/>
    <property type="match status" value="1"/>
</dbReference>
<dbReference type="PRINTS" id="PR00143">
    <property type="entry name" value="CITRTSNTHASE"/>
</dbReference>
<organism evidence="8 9">
    <name type="scientific">Jeongeupia chitinilytica</name>
    <dbReference type="NCBI Taxonomy" id="1041641"/>
    <lineage>
        <taxon>Bacteria</taxon>
        <taxon>Pseudomonadati</taxon>
        <taxon>Pseudomonadota</taxon>
        <taxon>Betaproteobacteria</taxon>
        <taxon>Neisseriales</taxon>
        <taxon>Chitinibacteraceae</taxon>
        <taxon>Jeongeupia</taxon>
    </lineage>
</organism>
<keyword evidence="4 6" id="KW-0808">Transferase</keyword>
<protein>
    <recommendedName>
        <fullName evidence="6">Citrate synthase</fullName>
    </recommendedName>
</protein>
<evidence type="ECO:0000256" key="1">
    <source>
        <dbReference type="ARBA" id="ARBA00004751"/>
    </source>
</evidence>
<evidence type="ECO:0000256" key="2">
    <source>
        <dbReference type="ARBA" id="ARBA00010566"/>
    </source>
</evidence>
<dbReference type="InterPro" id="IPR002020">
    <property type="entry name" value="Citrate_synthase"/>
</dbReference>
<evidence type="ECO:0000313" key="9">
    <source>
        <dbReference type="Proteomes" id="UP000604737"/>
    </source>
</evidence>
<dbReference type="Proteomes" id="UP000604737">
    <property type="component" value="Unassembled WGS sequence"/>
</dbReference>
<accession>A0ABQ3GXV1</accession>